<gene>
    <name evidence="4" type="ORF">RJ639_023358</name>
    <name evidence="3" type="ORF">RJ639_023624</name>
</gene>
<accession>A0AA88V1Y2</accession>
<evidence type="ECO:0000313" key="5">
    <source>
        <dbReference type="Proteomes" id="UP001188597"/>
    </source>
</evidence>
<dbReference type="AlphaFoldDB" id="A0AA88V1Y2"/>
<sequence length="321" mass="35003">MAKKGKGGGRGGGGGCGGGRGGGGQNAGVSTGGNGVGRGPPDIDAPSSSSGISGQLNKVTLLDKLTHNRRGVLEQEKKSAINGDFGTLNKLLEILLMSQKYKDLEDLFARRIEEAKEKQSQLEQKVSAAEREFFDLENLAKQQQEDETTKSEGEERRSLIAELVEVEDTATTVKRCHEESAREIREKMRGIGTKDDDGILRYLRAQLACIDDTMEFVQGLQSIDDKLQSVIDKMDQTCEGKEGNNDRSALTKGYTRGFKHVTADMEVTSTKLKESVGVVLNDLNTYGLEVVDKTEFLNLWLDAIEREAKKLDSDPPTCTVA</sequence>
<dbReference type="EMBL" id="JAVXUP010003774">
    <property type="protein sequence ID" value="KAK2998189.1"/>
    <property type="molecule type" value="Genomic_DNA"/>
</dbReference>
<feature type="compositionally biased region" description="Gly residues" evidence="2">
    <location>
        <begin position="8"/>
        <end position="38"/>
    </location>
</feature>
<dbReference type="EMBL" id="JAVXUP010003080">
    <property type="protein sequence ID" value="KAK3000141.1"/>
    <property type="molecule type" value="Genomic_DNA"/>
</dbReference>
<feature type="region of interest" description="Disordered" evidence="2">
    <location>
        <begin position="1"/>
        <end position="55"/>
    </location>
</feature>
<feature type="compositionally biased region" description="Polar residues" evidence="2">
    <location>
        <begin position="46"/>
        <end position="55"/>
    </location>
</feature>
<dbReference type="Proteomes" id="UP001188597">
    <property type="component" value="Unassembled WGS sequence"/>
</dbReference>
<reference evidence="4" key="1">
    <citation type="submission" date="2022-12" db="EMBL/GenBank/DDBJ databases">
        <title>Draft genome assemblies for two species of Escallonia (Escalloniales).</title>
        <authorList>
            <person name="Chanderbali A."/>
            <person name="Dervinis C."/>
            <person name="Anghel I."/>
            <person name="Soltis D."/>
            <person name="Soltis P."/>
            <person name="Zapata F."/>
        </authorList>
    </citation>
    <scope>NUCLEOTIDE SEQUENCE</scope>
    <source>
        <strain evidence="4">UCBG64.0493</strain>
        <tissue evidence="4">Leaf</tissue>
    </source>
</reference>
<comment type="caution">
    <text evidence="4">The sequence shown here is derived from an EMBL/GenBank/DDBJ whole genome shotgun (WGS) entry which is preliminary data.</text>
</comment>
<name>A0AA88V1Y2_9ASTE</name>
<proteinExistence type="predicted"/>
<feature type="coiled-coil region" evidence="1">
    <location>
        <begin position="105"/>
        <end position="146"/>
    </location>
</feature>
<evidence type="ECO:0000256" key="1">
    <source>
        <dbReference type="SAM" id="Coils"/>
    </source>
</evidence>
<evidence type="ECO:0000313" key="3">
    <source>
        <dbReference type="EMBL" id="KAK2998189.1"/>
    </source>
</evidence>
<protein>
    <submittedName>
        <fullName evidence="4">Uncharacterized protein</fullName>
    </submittedName>
</protein>
<evidence type="ECO:0000256" key="2">
    <source>
        <dbReference type="SAM" id="MobiDB-lite"/>
    </source>
</evidence>
<evidence type="ECO:0000313" key="4">
    <source>
        <dbReference type="EMBL" id="KAK3000141.1"/>
    </source>
</evidence>
<organism evidence="4 5">
    <name type="scientific">Escallonia herrerae</name>
    <dbReference type="NCBI Taxonomy" id="1293975"/>
    <lineage>
        <taxon>Eukaryota</taxon>
        <taxon>Viridiplantae</taxon>
        <taxon>Streptophyta</taxon>
        <taxon>Embryophyta</taxon>
        <taxon>Tracheophyta</taxon>
        <taxon>Spermatophyta</taxon>
        <taxon>Magnoliopsida</taxon>
        <taxon>eudicotyledons</taxon>
        <taxon>Gunneridae</taxon>
        <taxon>Pentapetalae</taxon>
        <taxon>asterids</taxon>
        <taxon>campanulids</taxon>
        <taxon>Escalloniales</taxon>
        <taxon>Escalloniaceae</taxon>
        <taxon>Escallonia</taxon>
    </lineage>
</organism>
<keyword evidence="1" id="KW-0175">Coiled coil</keyword>
<keyword evidence="5" id="KW-1185">Reference proteome</keyword>